<protein>
    <submittedName>
        <fullName evidence="1">Uncharacterized protein</fullName>
    </submittedName>
</protein>
<keyword evidence="2" id="KW-1185">Reference proteome</keyword>
<dbReference type="Proteomes" id="UP001255185">
    <property type="component" value="Unassembled WGS sequence"/>
</dbReference>
<dbReference type="RefSeq" id="WP_310028261.1">
    <property type="nucleotide sequence ID" value="NZ_JAVDVI010000018.1"/>
</dbReference>
<gene>
    <name evidence="1" type="ORF">J2X31_003358</name>
</gene>
<proteinExistence type="predicted"/>
<organism evidence="1 2">
    <name type="scientific">Flavobacterium arsenatis</name>
    <dbReference type="NCBI Taxonomy" id="1484332"/>
    <lineage>
        <taxon>Bacteria</taxon>
        <taxon>Pseudomonadati</taxon>
        <taxon>Bacteroidota</taxon>
        <taxon>Flavobacteriia</taxon>
        <taxon>Flavobacteriales</taxon>
        <taxon>Flavobacteriaceae</taxon>
        <taxon>Flavobacterium</taxon>
    </lineage>
</organism>
<evidence type="ECO:0000313" key="2">
    <source>
        <dbReference type="Proteomes" id="UP001255185"/>
    </source>
</evidence>
<name>A0ABU1TTW5_9FLAO</name>
<reference evidence="1 2" key="1">
    <citation type="submission" date="2023-07" db="EMBL/GenBank/DDBJ databases">
        <title>Sorghum-associated microbial communities from plants grown in Nebraska, USA.</title>
        <authorList>
            <person name="Schachtman D."/>
        </authorList>
    </citation>
    <scope>NUCLEOTIDE SEQUENCE [LARGE SCALE GENOMIC DNA]</scope>
    <source>
        <strain evidence="1 2">3773</strain>
    </source>
</reference>
<sequence>MGQQVFIGGEISFKSLRDYIFDHKLEKGDTIAIHPQNYEHILEEIKNSEEPIDIPVNVFGILIVKDTTDSVELGKVEIIKNEPLQ</sequence>
<evidence type="ECO:0000313" key="1">
    <source>
        <dbReference type="EMBL" id="MDR6969328.1"/>
    </source>
</evidence>
<dbReference type="EMBL" id="JAVDVI010000018">
    <property type="protein sequence ID" value="MDR6969328.1"/>
    <property type="molecule type" value="Genomic_DNA"/>
</dbReference>
<comment type="caution">
    <text evidence="1">The sequence shown here is derived from an EMBL/GenBank/DDBJ whole genome shotgun (WGS) entry which is preliminary data.</text>
</comment>
<accession>A0ABU1TTW5</accession>